<dbReference type="GO" id="GO:0005737">
    <property type="term" value="C:cytoplasm"/>
    <property type="evidence" value="ECO:0007669"/>
    <property type="project" value="UniProtKB-SubCell"/>
</dbReference>
<dbReference type="SMART" id="SM00150">
    <property type="entry name" value="SPEC"/>
    <property type="match status" value="7"/>
</dbReference>
<feature type="domain" description="Calponin-homology (CH)" evidence="10">
    <location>
        <begin position="12"/>
        <end position="117"/>
    </location>
</feature>
<dbReference type="Gene3D" id="3.90.1290.10">
    <property type="entry name" value="Plakin repeat"/>
    <property type="match status" value="12"/>
</dbReference>
<gene>
    <name evidence="11" type="ORF">CUNI_LOCUS17116</name>
</gene>
<dbReference type="EMBL" id="CAJHNH020004746">
    <property type="protein sequence ID" value="CAG5131558.1"/>
    <property type="molecule type" value="Genomic_DNA"/>
</dbReference>
<dbReference type="OrthoDB" id="2250192at2759"/>
<evidence type="ECO:0000256" key="7">
    <source>
        <dbReference type="SAM" id="Coils"/>
    </source>
</evidence>
<dbReference type="Pfam" id="PF00435">
    <property type="entry name" value="Spectrin"/>
    <property type="match status" value="3"/>
</dbReference>
<evidence type="ECO:0000259" key="10">
    <source>
        <dbReference type="PROSITE" id="PS50021"/>
    </source>
</evidence>
<dbReference type="SUPFAM" id="SSF75399">
    <property type="entry name" value="Plakin repeat"/>
    <property type="match status" value="13"/>
</dbReference>
<evidence type="ECO:0000256" key="1">
    <source>
        <dbReference type="ARBA" id="ARBA00004496"/>
    </source>
</evidence>
<dbReference type="PANTHER" id="PTHR23169:SF23">
    <property type="entry name" value="SHORT STOP, ISOFORM H"/>
    <property type="match status" value="1"/>
</dbReference>
<dbReference type="InterPro" id="IPR001101">
    <property type="entry name" value="Plectin_repeat"/>
</dbReference>
<dbReference type="PROSITE" id="PS50021">
    <property type="entry name" value="CH"/>
    <property type="match status" value="1"/>
</dbReference>
<proteinExistence type="predicted"/>
<keyword evidence="12" id="KW-1185">Reference proteome</keyword>
<feature type="region of interest" description="Disordered" evidence="8">
    <location>
        <begin position="2601"/>
        <end position="2650"/>
    </location>
</feature>
<feature type="region of interest" description="Disordered" evidence="8">
    <location>
        <begin position="3686"/>
        <end position="3764"/>
    </location>
</feature>
<feature type="compositionally biased region" description="Low complexity" evidence="8">
    <location>
        <begin position="2640"/>
        <end position="2650"/>
    </location>
</feature>
<dbReference type="Gene3D" id="2.30.30.40">
    <property type="entry name" value="SH3 Domains"/>
    <property type="match status" value="1"/>
</dbReference>
<dbReference type="Gene3D" id="1.20.58.1060">
    <property type="match status" value="1"/>
</dbReference>
<dbReference type="Gene3D" id="1.20.58.60">
    <property type="match status" value="5"/>
</dbReference>
<evidence type="ECO:0000256" key="2">
    <source>
        <dbReference type="ARBA" id="ARBA00022443"/>
    </source>
</evidence>
<dbReference type="Pfam" id="PF00681">
    <property type="entry name" value="Plectin"/>
    <property type="match status" value="1"/>
</dbReference>
<dbReference type="Pfam" id="PF00307">
    <property type="entry name" value="CH"/>
    <property type="match status" value="1"/>
</dbReference>
<dbReference type="GO" id="GO:0042060">
    <property type="term" value="P:wound healing"/>
    <property type="evidence" value="ECO:0007669"/>
    <property type="project" value="TreeGrafter"/>
</dbReference>
<feature type="region of interest" description="Disordered" evidence="8">
    <location>
        <begin position="1138"/>
        <end position="1160"/>
    </location>
</feature>
<keyword evidence="2 6" id="KW-0728">SH3 domain</keyword>
<dbReference type="Pfam" id="PF21019">
    <property type="entry name" value="Spectrin_3"/>
    <property type="match status" value="1"/>
</dbReference>
<accession>A0A8S3ZU58</accession>
<dbReference type="FunFam" id="1.10.418.10:FF:000057">
    <property type="entry name" value="Calmin"/>
    <property type="match status" value="1"/>
</dbReference>
<dbReference type="InterPro" id="IPR041615">
    <property type="entry name" value="Desmoplakin_SH3"/>
</dbReference>
<evidence type="ECO:0000313" key="11">
    <source>
        <dbReference type="EMBL" id="CAG5131558.1"/>
    </source>
</evidence>
<feature type="non-terminal residue" evidence="11">
    <location>
        <position position="1"/>
    </location>
</feature>
<keyword evidence="5" id="KW-0677">Repeat</keyword>
<feature type="non-terminal residue" evidence="11">
    <location>
        <position position="3764"/>
    </location>
</feature>
<name>A0A8S3ZU58_9EUPU</name>
<evidence type="ECO:0000256" key="8">
    <source>
        <dbReference type="SAM" id="MobiDB-lite"/>
    </source>
</evidence>
<dbReference type="Pfam" id="PF17902">
    <property type="entry name" value="SH3_10"/>
    <property type="match status" value="1"/>
</dbReference>
<dbReference type="GO" id="GO:0005198">
    <property type="term" value="F:structural molecule activity"/>
    <property type="evidence" value="ECO:0007669"/>
    <property type="project" value="TreeGrafter"/>
</dbReference>
<feature type="compositionally biased region" description="Low complexity" evidence="8">
    <location>
        <begin position="3736"/>
        <end position="3756"/>
    </location>
</feature>
<dbReference type="GO" id="GO:0031122">
    <property type="term" value="P:cytoplasmic microtubule organization"/>
    <property type="evidence" value="ECO:0007669"/>
    <property type="project" value="TreeGrafter"/>
</dbReference>
<dbReference type="SUPFAM" id="SSF46966">
    <property type="entry name" value="Spectrin repeat"/>
    <property type="match status" value="6"/>
</dbReference>
<dbReference type="InterPro" id="IPR035915">
    <property type="entry name" value="Plakin_repeat_sf"/>
</dbReference>
<dbReference type="InterPro" id="IPR043197">
    <property type="entry name" value="Plakin"/>
</dbReference>
<dbReference type="InterPro" id="IPR049538">
    <property type="entry name" value="PCN-like_spectrin-like_rpt"/>
</dbReference>
<feature type="compositionally biased region" description="Polar residues" evidence="8">
    <location>
        <begin position="2619"/>
        <end position="2633"/>
    </location>
</feature>
<evidence type="ECO:0000256" key="5">
    <source>
        <dbReference type="ARBA" id="ARBA00022737"/>
    </source>
</evidence>
<feature type="region of interest" description="Disordered" evidence="8">
    <location>
        <begin position="2977"/>
        <end position="3017"/>
    </location>
</feature>
<evidence type="ECO:0008006" key="13">
    <source>
        <dbReference type="Google" id="ProtNLM"/>
    </source>
</evidence>
<dbReference type="CDD" id="cd21189">
    <property type="entry name" value="CH_PLEC-like_rpt2"/>
    <property type="match status" value="1"/>
</dbReference>
<sequence>ISDVVVPGQEDITAKEALLLWSRRTTDGYPGVKIRDFSSSWRDGRAFLSILHRNRPDLVDIRQMRQNSNKQNLESAFSIAERELGVTRLLDTDDVDVPNPDEKSIITYVSSLYDVFPEVPSVEQSLKDNERKLKAEEYREEAALLLTWIRDSIKLMLSRNYPSTLIEIKALQSGFNRFRNEDVPPHLEVRNKLLKLFDEIQSLTTDPSQMSIEDELLPHNVSRMWSRFEAAMQERDMTLQAEVIRLERLHRLAEKVQRDVRYNEETLADLSRRIEDTVRGQELMHAFEAKRNCDALDRALKGVEESLRGLFRDCQTLQDGSHPHAEQLYKRVSDLQAKVSSLRNHLHSQVLHPLMARPGDDVREHLTKTQAEVVSEGRLMETHPAFRHLQDCLDWIDAKQRHLEENKYESELTLVLQQLAIHKAEHEEIQSFRSRIDKCISDRVNLSSEEQKVYTQKLSKVEVAYSLLSKTSSRRLRCLESLGEFIQLATAEMSWLSEREEVELSRDWGANDLNLPELDEYHKSLVRQMESRESQFNAVQEKGGAMILDRHPSARTVEAYMSNLQSQWSWLVQLRWCLEAQIKHCTDHNRFFEEAQHCEHWMARHSELLQNRFCSDNIPIDQAQVLLAELQDLQDQIREYDRRISSLVIKSRDIIPLKLRSQRVAAPIRVRTLCACHQQDVSLQRGEECFLVSNSQRTKWKVKTMTGLEVDVPSVCLLIPPPNQEAIDMANRLKLHHERLASQWKTQQRKVRMAAIFAAIRQIKSWDLKKFLAMDPAQREAVWRALKEDGHKLIAECGTSDRDMRKLSEELKECERIYQDLCEKAAAKESHRGISTAQAVLQKVETLSRELSLTDQQLSALLHRPLPQNNLGVQESFRSYREFQLKFDKQESEMRSLQTEVKELSPRSSNIESKLNLMVQKTEQMKSLSHLYVDRLKGCEVVISGLNDVKQLVADFESSLASHDNMTSDLSELKTLKNELVGFQETLQQHQPKLQQLKEDVESLRTLVERSRPGTTKHHDVDSVEKEVDDLVKRWDQICIQVVERMRSVGSCQNLLTLYHNGLHSEQTWASQMQKRISSQPPLTEDVTDAKRQLQPTMAIYNSLGDRRHQLESVNRHGGQFIREAKIADKRLKQFKDSVAETDRSSEVPDSKKLKHQDGSDVVRDELDHLNKLYIEMVDWANIRLKQITSILSAHGEMQMVIDEEMPLLRTFRAELAKRSSMLVDSDMREYFTQQFEGPTPSQASYGATPEQLFKTTLQLRPESSLNSEFAEVTKVIKLQSKSQEEDSAVDRAASAPIDLAETLKAMENSSTPVSILPKADSKLPGRKEQIMHREQIVITIKEEEITPRGQVLHVAAIFNPLTTRKVTLVEALRIGLLDTKTKSFTDPSTGQKVPLAQAAKKGFIDEVVLKQLTSPCGTQDPQTGEELSLLDAIQKKLYDPVSNSFADITAGEQVSVSEAVARGIISESCSRILIGETVEVTSVTRTRAVFTNAEPFKLDSGLSLGTVLEKNLCSEITGTVTEPMSGVDMNIMEAVEKGFIDPSCHEIKDPKGRSYLTLTEAVAAGVVDPFKGTYNDKTTGQKLPLSVALSKGLVRTALSLADVVSQGSLTEDGHVFDHSTGEILTLAEAFASGVISVNKKCILNPQTDEVMSIKDAITSKLMTPSGLFVSPDGTSQVPVLDALTLGLVKLAREEVCFSSRGVKDPRINEVVTLSEALKRSIITPQGAYVDSRTGREMTLQQAANSGLVDHKLMKDLQKPTSIKTAQGRHVSIAEALKLGIVDAQTGSFANVRTGGKHSMQEAVSQGLITASDATKVLSLLSSVTTITTVLTQVESSQPAGGALTISQAIAQGYLNEKTGIFRDPKTGHQLPLDEAIHKGLLSLSSERTTPPSPSAFRSDIDSQNNRLLSETFMTDSSGGASRTIPIEPGSKKLESSSMTKTGSQFAFTTTTLAKPLVMHSVISETREITLKSVLDPRTGRELDVEDAVKRGLISIENGQYTNPMTGEKMSLNKAIDRGLIKAEQGDGSQKGGVAIKDTRVFSIVGVLHPVTRKRLTVSQALAEGFLNQTQGVYNFVDGLGNQQSMKISEAIEKGYVLVEDIGDLTVGPDSLLRETKSYILKGVVHPITGKHMSIADAIAEGILDDSEGLYINPLTGESMHIHSAIEKGFILAELTSVKTDVDKNVNKITTTKLTTLAVTAVVDPRTGNLISVSKAIEEGILNQTKGIYVNPLTGESMTLSDAIDKRLVLAESPEAQSDDPLEKAEISSIHITDEQESHETTLIEDVRSETITMSITSVVDPATMQMVSYDRAVDSGILNVRKGLYFNPFTGESMTISTALEKGLIHGEITSKRRDDDLLRSAVSSALPAVPLKDITSVIDPRNQEEISFDKAVKDGIINPEKGTYINPRTNSEISLMKAKELGYLLESKQSSAAQLEKSIEEGDLLEARLSSPRLPREANKPWSKVDMELEKTVITDGSLGDSSVATEVLHYSAEVEQGSDAFEGRGKKPHSLLVVDPITGEQLTMDVALEKGLVDRSGSVVDRQAGKKLSPQEALKMGLMVIAGAPLVAGKMVVDAIKDRNSKAKTVVAHSEVITEGTESYLSPSRNTVHRGVTPARSGSLQGEDQQINDTQVDRQRSPGSPVVGVVGKPVTITVDPGSLPASSVHKTSSATTVTFQKRMSTSSSSEEPTSNSADVLSHKIVSSVSKYTVSEHSDRQDGFSKIPTHLQDIKIRTLKVSSVKNVDINWESGEVSDKLSGKKLTVKEAVEKGVIDSDLIKSIAQGSSQKSYVRPGVNIDWVRGTVTDQSTNETLNVEEALKKGLINMPTASALATMYERIAEFTEAEKHVASHSTEPYTSRDQGQLSVSQTIDPDLFDDQRGVFHDQATNKDISFQEAVDRGHIDGNLTVVDVKTGEVYSLKEGIKDGRIDAVTGHYVDEESGKKMTLKEAAKLGVLALVGAPVAAAVAAKESLTSFLSDRSSKDSSPEDRGSFSAPVDRQLSSDSRQIRRSVSDTKSLESMSLTEAISSGHLSTKTGIFTDPVSGRNMQIRDAVMSGLIDKDSANILDSETGKAVNLEYALQHGLLDDRGRVVDSQSGLGKDLKQCISDGTLQGVQLQDVSKTTGELNTRTSESLALNDAVKQGLLKDVQTADSARATKRNNREEIDAQIEELAALGRQDFTSNGVVVSDLQDKSRFTSESENGLYSDRPLGGTKTDISPLGSKDTFTVGLQKQNTQEAKQISVSRVYDPSTGLKVGLDEAIERGLVDETCSVFNDPVTGAQMRIEDAMKEGLVAGFIQTVSTSQSSVTSKKPAGTYNITGVLDTESGQELSVEEAISKKILDPSGTYTDPLTGEVIPLAEAMKLGYVLSEKIKKTHLSSNMTSQQAEPVTFQDAMEQGLINPNAGTFFDASSQKTYPVDEAVRSGLIVSSDGKPFEYRGISDTGVTYSFRAALQTGIISSDTCLFYDSLTGECISIEAALQEGYLSPVAGTHGGRAVGESIVMLKEGVASSAASTLEEIIDSKTGEKLSLDEAERRGLVSVVKNNSKMTLSEAITSGLVDSSTGLLHDPVTGESMSIDQAVMSDIISVSDAEDDALGNGYSPDTDTEPMNIATAISQGYLDTTTATFTDPFTQEALSVSQAVQKGLLKPTLTVEEPAVYSPEVLDGRRDSTNILSRSHKVVSDVLHEASHSGPDSASGLTQKDKTARVWPLKGLSLEDTQPQYMDEESVDGMASRETSSSGRHISSRRSSSQDRCPTPATPV</sequence>
<comment type="caution">
    <text evidence="11">The sequence shown here is derived from an EMBL/GenBank/DDBJ whole genome shotgun (WGS) entry which is preliminary data.</text>
</comment>
<dbReference type="InterPro" id="IPR001452">
    <property type="entry name" value="SH3_domain"/>
</dbReference>
<keyword evidence="4" id="KW-0597">Phosphoprotein</keyword>
<feature type="region of interest" description="Disordered" evidence="8">
    <location>
        <begin position="3199"/>
        <end position="3220"/>
    </location>
</feature>
<protein>
    <recommendedName>
        <fullName evidence="13">Microtubule actin crosslinking factor 1</fullName>
    </recommendedName>
</protein>
<dbReference type="PROSITE" id="PS50002">
    <property type="entry name" value="SH3"/>
    <property type="match status" value="1"/>
</dbReference>
<dbReference type="SMART" id="SM00033">
    <property type="entry name" value="CH"/>
    <property type="match status" value="1"/>
</dbReference>
<dbReference type="Proteomes" id="UP000678393">
    <property type="component" value="Unassembled WGS sequence"/>
</dbReference>
<feature type="region of interest" description="Disordered" evidence="8">
    <location>
        <begin position="1914"/>
        <end position="1938"/>
    </location>
</feature>
<dbReference type="SUPFAM" id="SSF47576">
    <property type="entry name" value="Calponin-homology domain, CH-domain"/>
    <property type="match status" value="1"/>
</dbReference>
<dbReference type="PANTHER" id="PTHR23169">
    <property type="entry name" value="ENVOPLAKIN"/>
    <property type="match status" value="1"/>
</dbReference>
<dbReference type="GO" id="GO:0045104">
    <property type="term" value="P:intermediate filament cytoskeleton organization"/>
    <property type="evidence" value="ECO:0007669"/>
    <property type="project" value="InterPro"/>
</dbReference>
<dbReference type="Pfam" id="PF21020">
    <property type="entry name" value="Spectrin_4"/>
    <property type="match status" value="1"/>
</dbReference>
<keyword evidence="7" id="KW-0175">Coiled coil</keyword>
<dbReference type="CDD" id="cd00176">
    <property type="entry name" value="SPEC"/>
    <property type="match status" value="5"/>
</dbReference>
<evidence type="ECO:0000256" key="3">
    <source>
        <dbReference type="ARBA" id="ARBA00022490"/>
    </source>
</evidence>
<feature type="domain" description="SH3" evidence="9">
    <location>
        <begin position="665"/>
        <end position="722"/>
    </location>
</feature>
<comment type="subcellular location">
    <subcellularLocation>
        <location evidence="1">Cytoplasm</location>
    </subcellularLocation>
</comment>
<dbReference type="InterPro" id="IPR002017">
    <property type="entry name" value="Spectrin_repeat"/>
</dbReference>
<feature type="compositionally biased region" description="Basic and acidic residues" evidence="8">
    <location>
        <begin position="2981"/>
        <end position="2992"/>
    </location>
</feature>
<organism evidence="11 12">
    <name type="scientific">Candidula unifasciata</name>
    <dbReference type="NCBI Taxonomy" id="100452"/>
    <lineage>
        <taxon>Eukaryota</taxon>
        <taxon>Metazoa</taxon>
        <taxon>Spiralia</taxon>
        <taxon>Lophotrochozoa</taxon>
        <taxon>Mollusca</taxon>
        <taxon>Gastropoda</taxon>
        <taxon>Heterobranchia</taxon>
        <taxon>Euthyneura</taxon>
        <taxon>Panpulmonata</taxon>
        <taxon>Eupulmonata</taxon>
        <taxon>Stylommatophora</taxon>
        <taxon>Helicina</taxon>
        <taxon>Helicoidea</taxon>
        <taxon>Geomitridae</taxon>
        <taxon>Candidula</taxon>
    </lineage>
</organism>
<keyword evidence="3" id="KW-0963">Cytoplasm</keyword>
<feature type="coiled-coil region" evidence="7">
    <location>
        <begin position="623"/>
        <end position="650"/>
    </location>
</feature>
<dbReference type="SMART" id="SM00250">
    <property type="entry name" value="PLEC"/>
    <property type="match status" value="28"/>
</dbReference>
<dbReference type="GO" id="GO:0005882">
    <property type="term" value="C:intermediate filament"/>
    <property type="evidence" value="ECO:0007669"/>
    <property type="project" value="TreeGrafter"/>
</dbReference>
<evidence type="ECO:0000313" key="12">
    <source>
        <dbReference type="Proteomes" id="UP000678393"/>
    </source>
</evidence>
<feature type="compositionally biased region" description="Low complexity" evidence="8">
    <location>
        <begin position="2683"/>
        <end position="2695"/>
    </location>
</feature>
<feature type="region of interest" description="Disordered" evidence="8">
    <location>
        <begin position="2678"/>
        <end position="2697"/>
    </location>
</feature>
<evidence type="ECO:0000256" key="6">
    <source>
        <dbReference type="PROSITE-ProRule" id="PRU00192"/>
    </source>
</evidence>
<dbReference type="GO" id="GO:0030056">
    <property type="term" value="C:hemidesmosome"/>
    <property type="evidence" value="ECO:0007669"/>
    <property type="project" value="TreeGrafter"/>
</dbReference>
<dbReference type="InterPro" id="IPR018159">
    <property type="entry name" value="Spectrin/alpha-actinin"/>
</dbReference>
<dbReference type="GO" id="GO:0016020">
    <property type="term" value="C:membrane"/>
    <property type="evidence" value="ECO:0007669"/>
    <property type="project" value="TreeGrafter"/>
</dbReference>
<dbReference type="Gene3D" id="1.10.418.10">
    <property type="entry name" value="Calponin-like domain"/>
    <property type="match status" value="1"/>
</dbReference>
<evidence type="ECO:0000259" key="9">
    <source>
        <dbReference type="PROSITE" id="PS50002"/>
    </source>
</evidence>
<evidence type="ECO:0000256" key="4">
    <source>
        <dbReference type="ARBA" id="ARBA00022553"/>
    </source>
</evidence>
<reference evidence="11" key="1">
    <citation type="submission" date="2021-04" db="EMBL/GenBank/DDBJ databases">
        <authorList>
            <consortium name="Molecular Ecology Group"/>
        </authorList>
    </citation>
    <scope>NUCLEOTIDE SEQUENCE</scope>
</reference>
<dbReference type="InterPro" id="IPR036872">
    <property type="entry name" value="CH_dom_sf"/>
</dbReference>
<dbReference type="InterPro" id="IPR001715">
    <property type="entry name" value="CH_dom"/>
</dbReference>